<accession>A0ACB7WRZ0</accession>
<reference evidence="2" key="1">
    <citation type="journal article" date="2022" name="Nat. Commun.">
        <title>Chromosome evolution and the genetic basis of agronomically important traits in greater yam.</title>
        <authorList>
            <person name="Bredeson J.V."/>
            <person name="Lyons J.B."/>
            <person name="Oniyinde I.O."/>
            <person name="Okereke N.R."/>
            <person name="Kolade O."/>
            <person name="Nnabue I."/>
            <person name="Nwadili C.O."/>
            <person name="Hribova E."/>
            <person name="Parker M."/>
            <person name="Nwogha J."/>
            <person name="Shu S."/>
            <person name="Carlson J."/>
            <person name="Kariba R."/>
            <person name="Muthemba S."/>
            <person name="Knop K."/>
            <person name="Barton G.J."/>
            <person name="Sherwood A.V."/>
            <person name="Lopez-Montes A."/>
            <person name="Asiedu R."/>
            <person name="Jamnadass R."/>
            <person name="Muchugi A."/>
            <person name="Goodstein D."/>
            <person name="Egesi C.N."/>
            <person name="Featherston J."/>
            <person name="Asfaw A."/>
            <person name="Simpson G.G."/>
            <person name="Dolezel J."/>
            <person name="Hendre P.S."/>
            <person name="Van Deynze A."/>
            <person name="Kumar P.L."/>
            <person name="Obidiegwu J.E."/>
            <person name="Bhattacharjee R."/>
            <person name="Rokhsar D.S."/>
        </authorList>
    </citation>
    <scope>NUCLEOTIDE SEQUENCE [LARGE SCALE GENOMIC DNA]</scope>
    <source>
        <strain evidence="2">cv. TDa95/00328</strain>
    </source>
</reference>
<dbReference type="EMBL" id="CM037011">
    <property type="protein sequence ID" value="KAH7691543.1"/>
    <property type="molecule type" value="Genomic_DNA"/>
</dbReference>
<dbReference type="Proteomes" id="UP000827976">
    <property type="component" value="Chromosome 1"/>
</dbReference>
<sequence>MAPTPSPRPLQGFQTPTKTPQSKQRLQFGIPKTSSVHPSPNPLSAVREPAGPTEHPVEVIGRIRDYPDRKDKPLSALEIAEDGRSVRVRTDIGYRDFSLDGVSVSEDENLEGFYKKFVESRIAGVRVGAKCTIMMYGPTGAGKSHTMFGCSKEPGIVYRALRDILGDEDRENGVDDGGFRVGLFVQVAVLEIYNEEIYDLLSGNSNGGGTSSGLPKGNTPKVRLEVMGKKAKNASYLSGNEAGKISKEVAKVEKRRIVKSTLCNERSSRSHCLIILDVPAVGGRLMLVDMAGSENIEQAGQLGLEAKMQTAKINQGNIALKRVVESIANGDSHVPFRDSKLTMLLQDSFEDDKSKILMILCASPDPKELHKTISTLEYGAKAKCIVRAAHIATPKEKMNHEESSVLLRSRIVAMNQFIYKLQLENKLKEKERDEAHKELLKKEEELLELRNRLKLIEGRGSTAKEDEIKTKVDERTQILKVEMMKMEERMLKQQDELHMLRQRLEEMESAKSKVVDDALHDIDGGSSRFMKRLSEIYAEGDQGMEKSMELDFGEPQIVCDVKEIKEDLHQSGNYLNCPSSSTVLTSNQCNGNATIPRSPSRFCLSTVFEGEEEGEEMDNSEGDEVEKEVVEDTAEHGGQMIDDFGCSVISDYTDFDGDAMEMHQLLGAEVGCGKNPRDVDSARKTRIQNIFRLCGNYRELAQQVKTPLSSKKANNKSSPFKGSGGQDNYSPDIAATESLISDLVMPLSSKKGNNKSSPFKDLGGQDNYFPNIVTTKSPISDLVMPFTSLHLEDENENMSQELKEDHKPVVMPQDADDSIEVFVKWEASKEFSGNIITKLKVLKDSTLSDLRKLIEVNLEEDNNKQSFTFLLLGDPSGVPISREKEATIQAIKLPTCNNQRNVHLACLRLIKKAAVQRPNHIPFSSLENTLPFASSSPSTKSQFVEAFSPKTGHENTNYLTGLKA</sequence>
<name>A0ACB7WRZ0_DIOAL</name>
<evidence type="ECO:0000313" key="2">
    <source>
        <dbReference type="Proteomes" id="UP000827976"/>
    </source>
</evidence>
<organism evidence="1 2">
    <name type="scientific">Dioscorea alata</name>
    <name type="common">Purple yam</name>
    <dbReference type="NCBI Taxonomy" id="55571"/>
    <lineage>
        <taxon>Eukaryota</taxon>
        <taxon>Viridiplantae</taxon>
        <taxon>Streptophyta</taxon>
        <taxon>Embryophyta</taxon>
        <taxon>Tracheophyta</taxon>
        <taxon>Spermatophyta</taxon>
        <taxon>Magnoliopsida</taxon>
        <taxon>Liliopsida</taxon>
        <taxon>Dioscoreales</taxon>
        <taxon>Dioscoreaceae</taxon>
        <taxon>Dioscorea</taxon>
    </lineage>
</organism>
<protein>
    <submittedName>
        <fullName evidence="1">Plus-end-directed kinesin ATPase protein</fullName>
        <ecNumber evidence="1">5.6.1.3</ecNumber>
    </submittedName>
</protein>
<proteinExistence type="predicted"/>
<evidence type="ECO:0000313" key="1">
    <source>
        <dbReference type="EMBL" id="KAH7691543.1"/>
    </source>
</evidence>
<comment type="caution">
    <text evidence="1">The sequence shown here is derived from an EMBL/GenBank/DDBJ whole genome shotgun (WGS) entry which is preliminary data.</text>
</comment>
<keyword evidence="1" id="KW-0413">Isomerase</keyword>
<dbReference type="EC" id="5.6.1.3" evidence="1"/>
<keyword evidence="2" id="KW-1185">Reference proteome</keyword>
<gene>
    <name evidence="1" type="ORF">IHE45_01G005300</name>
</gene>